<feature type="region of interest" description="Disordered" evidence="1">
    <location>
        <begin position="25"/>
        <end position="54"/>
    </location>
</feature>
<accession>A0A1X0R7Q9</accession>
<dbReference type="VEuPathDB" id="FungiDB:BCV72DRAFT_324977"/>
<feature type="non-terminal residue" evidence="2">
    <location>
        <position position="1"/>
    </location>
</feature>
<dbReference type="EMBL" id="KV921894">
    <property type="protein sequence ID" value="ORE08059.1"/>
    <property type="molecule type" value="Genomic_DNA"/>
</dbReference>
<sequence>RRLYNRDTAATLNFALILKSLRETGASPARFKRPEKRSRLDDSTSSVNKKQRQI</sequence>
<dbReference type="Proteomes" id="UP000242414">
    <property type="component" value="Unassembled WGS sequence"/>
</dbReference>
<organism evidence="2">
    <name type="scientific">Rhizopus microsporus var. microsporus</name>
    <dbReference type="NCBI Taxonomy" id="86635"/>
    <lineage>
        <taxon>Eukaryota</taxon>
        <taxon>Fungi</taxon>
        <taxon>Fungi incertae sedis</taxon>
        <taxon>Mucoromycota</taxon>
        <taxon>Mucoromycotina</taxon>
        <taxon>Mucoromycetes</taxon>
        <taxon>Mucorales</taxon>
        <taxon>Mucorineae</taxon>
        <taxon>Rhizopodaceae</taxon>
        <taxon>Rhizopus</taxon>
    </lineage>
</organism>
<name>A0A1X0R7Q9_RHIZD</name>
<proteinExistence type="predicted"/>
<dbReference type="AlphaFoldDB" id="A0A1X0R7Q9"/>
<reference evidence="2" key="1">
    <citation type="journal article" date="2016" name="Proc. Natl. Acad. Sci. U.S.A.">
        <title>Lipid metabolic changes in an early divergent fungus govern the establishment of a mutualistic symbiosis with endobacteria.</title>
        <authorList>
            <person name="Lastovetsky O.A."/>
            <person name="Gaspar M.L."/>
            <person name="Mondo S.J."/>
            <person name="LaButti K.M."/>
            <person name="Sandor L."/>
            <person name="Grigoriev I.V."/>
            <person name="Henry S.A."/>
            <person name="Pawlowska T.E."/>
        </authorList>
    </citation>
    <scope>NUCLEOTIDE SEQUENCE [LARGE SCALE GENOMIC DNA]</scope>
    <source>
        <strain evidence="2">ATCC 52814</strain>
    </source>
</reference>
<evidence type="ECO:0000313" key="2">
    <source>
        <dbReference type="EMBL" id="ORE08059.1"/>
    </source>
</evidence>
<protein>
    <submittedName>
        <fullName evidence="2">Uncharacterized protein</fullName>
    </submittedName>
</protein>
<gene>
    <name evidence="2" type="ORF">BCV72DRAFT_324977</name>
</gene>
<evidence type="ECO:0000256" key="1">
    <source>
        <dbReference type="SAM" id="MobiDB-lite"/>
    </source>
</evidence>